<protein>
    <submittedName>
        <fullName evidence="9">Acyl-CoA dehydrogenase</fullName>
    </submittedName>
</protein>
<feature type="domain" description="Acyl-CoA oxidase/dehydrogenase middle" evidence="7">
    <location>
        <begin position="135"/>
        <end position="229"/>
    </location>
</feature>
<feature type="domain" description="Acyl-CoA dehydrogenase/oxidase N-terminal" evidence="8">
    <location>
        <begin position="20"/>
        <end position="130"/>
    </location>
</feature>
<dbReference type="FunFam" id="1.20.140.10:FF:000001">
    <property type="entry name" value="Acyl-CoA dehydrogenase"/>
    <property type="match status" value="1"/>
</dbReference>
<evidence type="ECO:0000256" key="1">
    <source>
        <dbReference type="ARBA" id="ARBA00001974"/>
    </source>
</evidence>
<keyword evidence="3" id="KW-0285">Flavoprotein</keyword>
<dbReference type="PANTHER" id="PTHR43884">
    <property type="entry name" value="ACYL-COA DEHYDROGENASE"/>
    <property type="match status" value="1"/>
</dbReference>
<evidence type="ECO:0000313" key="10">
    <source>
        <dbReference type="Proteomes" id="UP000054740"/>
    </source>
</evidence>
<evidence type="ECO:0000256" key="4">
    <source>
        <dbReference type="ARBA" id="ARBA00022827"/>
    </source>
</evidence>
<evidence type="ECO:0000259" key="7">
    <source>
        <dbReference type="Pfam" id="PF02770"/>
    </source>
</evidence>
<dbReference type="Gene3D" id="1.10.540.10">
    <property type="entry name" value="Acyl-CoA dehydrogenase/oxidase, N-terminal domain"/>
    <property type="match status" value="1"/>
</dbReference>
<dbReference type="GO" id="GO:0050660">
    <property type="term" value="F:flavin adenine dinucleotide binding"/>
    <property type="evidence" value="ECO:0007669"/>
    <property type="project" value="InterPro"/>
</dbReference>
<dbReference type="InterPro" id="IPR009075">
    <property type="entry name" value="AcylCo_DH/oxidase_C"/>
</dbReference>
<evidence type="ECO:0000259" key="8">
    <source>
        <dbReference type="Pfam" id="PF02771"/>
    </source>
</evidence>
<dbReference type="Gene3D" id="2.40.110.10">
    <property type="entry name" value="Butyryl-CoA Dehydrogenase, subunit A, domain 2"/>
    <property type="match status" value="1"/>
</dbReference>
<comment type="similarity">
    <text evidence="2">Belongs to the acyl-CoA dehydrogenase family.</text>
</comment>
<keyword evidence="10" id="KW-1185">Reference proteome</keyword>
<accession>A0A158HHY9</accession>
<dbReference type="InterPro" id="IPR013786">
    <property type="entry name" value="AcylCoA_DH/ox_N"/>
</dbReference>
<dbReference type="Pfam" id="PF02770">
    <property type="entry name" value="Acyl-CoA_dh_M"/>
    <property type="match status" value="1"/>
</dbReference>
<dbReference type="Pfam" id="PF02771">
    <property type="entry name" value="Acyl-CoA_dh_N"/>
    <property type="match status" value="1"/>
</dbReference>
<dbReference type="InterPro" id="IPR009100">
    <property type="entry name" value="AcylCoA_DH/oxidase_NM_dom_sf"/>
</dbReference>
<keyword evidence="4" id="KW-0274">FAD</keyword>
<dbReference type="PIRSF" id="PIRSF016578">
    <property type="entry name" value="HsaA"/>
    <property type="match status" value="1"/>
</dbReference>
<evidence type="ECO:0000256" key="3">
    <source>
        <dbReference type="ARBA" id="ARBA00022630"/>
    </source>
</evidence>
<organism evidence="9 10">
    <name type="scientific">Caballeronia cordobensis</name>
    <name type="common">Burkholderia cordobensis</name>
    <dbReference type="NCBI Taxonomy" id="1353886"/>
    <lineage>
        <taxon>Bacteria</taxon>
        <taxon>Pseudomonadati</taxon>
        <taxon>Pseudomonadota</taxon>
        <taxon>Betaproteobacteria</taxon>
        <taxon>Burkholderiales</taxon>
        <taxon>Burkholderiaceae</taxon>
        <taxon>Caballeronia</taxon>
    </lineage>
</organism>
<gene>
    <name evidence="9" type="ORF">AWB70_03344</name>
</gene>
<reference evidence="10" key="1">
    <citation type="submission" date="2016-01" db="EMBL/GenBank/DDBJ databases">
        <authorList>
            <person name="Peeters C."/>
        </authorList>
    </citation>
    <scope>NUCLEOTIDE SEQUENCE [LARGE SCALE GENOMIC DNA]</scope>
</reference>
<dbReference type="SUPFAM" id="SSF56645">
    <property type="entry name" value="Acyl-CoA dehydrogenase NM domain-like"/>
    <property type="match status" value="1"/>
</dbReference>
<dbReference type="GO" id="GO:0003995">
    <property type="term" value="F:acyl-CoA dehydrogenase activity"/>
    <property type="evidence" value="ECO:0007669"/>
    <property type="project" value="TreeGrafter"/>
</dbReference>
<evidence type="ECO:0000259" key="6">
    <source>
        <dbReference type="Pfam" id="PF00441"/>
    </source>
</evidence>
<dbReference type="Gene3D" id="1.20.140.10">
    <property type="entry name" value="Butyryl-CoA Dehydrogenase, subunit A, domain 3"/>
    <property type="match status" value="1"/>
</dbReference>
<sequence length="397" mass="43865">MATIDADQQQDMRDMSDDQENETLILDMLDRFLKTEVKPYVHELDAKDEYPHAIVEKMKEMGLFGCLISTEYGGLGLSTATYAKIVDRISAVWMSVSGIINSHLIMAMTIQRNGTEAQKREFLPRMATGELRGGIALTEPDCGTDLQAIRTVARREGDEYVVNGSKTWITNSKYGNILALLVKTDPEAQPRHKGMSLLIVEKGPGFEVSRQLQKLGYKGIDTCELTFSDFRVPVARVIGAQEGLGLKQILSGLELGRINVAARGVGVAQAALDEAVAYSQQRKTFGKPICEHQAIALKLGEMATRVQAARLLTDSAARAYDRGQRCDMEAGMAKYFATEAAVENSMEAMRIHGAYGYSKEYNVERLYRDAPLLTIGEGTNEMQRLIIAKMLIARNPA</sequence>
<dbReference type="InterPro" id="IPR036250">
    <property type="entry name" value="AcylCo_DH-like_C"/>
</dbReference>
<dbReference type="InterPro" id="IPR006091">
    <property type="entry name" value="Acyl-CoA_Oxase/DH_mid-dom"/>
</dbReference>
<dbReference type="PANTHER" id="PTHR43884:SF12">
    <property type="entry name" value="ISOVALERYL-COA DEHYDROGENASE, MITOCHONDRIAL-RELATED"/>
    <property type="match status" value="1"/>
</dbReference>
<keyword evidence="5" id="KW-0560">Oxidoreductase</keyword>
<dbReference type="EMBL" id="FCNY02000008">
    <property type="protein sequence ID" value="SAL44002.1"/>
    <property type="molecule type" value="Genomic_DNA"/>
</dbReference>
<name>A0A158HHY9_CABCO</name>
<dbReference type="AlphaFoldDB" id="A0A158HHY9"/>
<evidence type="ECO:0000313" key="9">
    <source>
        <dbReference type="EMBL" id="SAL44002.1"/>
    </source>
</evidence>
<dbReference type="SUPFAM" id="SSF47203">
    <property type="entry name" value="Acyl-CoA dehydrogenase C-terminal domain-like"/>
    <property type="match status" value="1"/>
</dbReference>
<dbReference type="InterPro" id="IPR046373">
    <property type="entry name" value="Acyl-CoA_Oxase/DH_mid-dom_sf"/>
</dbReference>
<proteinExistence type="inferred from homology"/>
<evidence type="ECO:0000256" key="2">
    <source>
        <dbReference type="ARBA" id="ARBA00009347"/>
    </source>
</evidence>
<feature type="domain" description="Acyl-CoA dehydrogenase/oxidase C-terminal" evidence="6">
    <location>
        <begin position="245"/>
        <end position="391"/>
    </location>
</feature>
<evidence type="ECO:0000256" key="5">
    <source>
        <dbReference type="ARBA" id="ARBA00023002"/>
    </source>
</evidence>
<dbReference type="Proteomes" id="UP000054740">
    <property type="component" value="Unassembled WGS sequence"/>
</dbReference>
<dbReference type="RefSeq" id="WP_235024273.1">
    <property type="nucleotide sequence ID" value="NZ_FCNY02000008.1"/>
</dbReference>
<dbReference type="FunFam" id="2.40.110.10:FF:000002">
    <property type="entry name" value="Acyl-CoA dehydrogenase fadE12"/>
    <property type="match status" value="1"/>
</dbReference>
<comment type="cofactor">
    <cofactor evidence="1">
        <name>FAD</name>
        <dbReference type="ChEBI" id="CHEBI:57692"/>
    </cofactor>
</comment>
<dbReference type="Pfam" id="PF00441">
    <property type="entry name" value="Acyl-CoA_dh_1"/>
    <property type="match status" value="1"/>
</dbReference>
<dbReference type="InterPro" id="IPR037069">
    <property type="entry name" value="AcylCoA_DH/ox_N_sf"/>
</dbReference>